<name>A0A0E0HVN0_ORYNI</name>
<evidence type="ECO:0000313" key="3">
    <source>
        <dbReference type="Proteomes" id="UP000006591"/>
    </source>
</evidence>
<dbReference type="Gene3D" id="1.10.260.200">
    <property type="match status" value="1"/>
</dbReference>
<keyword evidence="3" id="KW-1185">Reference proteome</keyword>
<feature type="domain" description="DUF1618" evidence="1">
    <location>
        <begin position="219"/>
        <end position="415"/>
    </location>
</feature>
<protein>
    <recommendedName>
        <fullName evidence="1">DUF1618 domain-containing protein</fullName>
    </recommendedName>
</protein>
<dbReference type="AlphaFoldDB" id="A0A0E0HVN0"/>
<dbReference type="PANTHER" id="PTHR33074">
    <property type="entry name" value="EXPRESSED PROTEIN-RELATED"/>
    <property type="match status" value="1"/>
</dbReference>
<evidence type="ECO:0000259" key="1">
    <source>
        <dbReference type="Pfam" id="PF07762"/>
    </source>
</evidence>
<reference evidence="2" key="1">
    <citation type="submission" date="2015-04" db="UniProtKB">
        <authorList>
            <consortium name="EnsemblPlants"/>
        </authorList>
    </citation>
    <scope>IDENTIFICATION</scope>
    <source>
        <strain evidence="2">SL10</strain>
    </source>
</reference>
<dbReference type="OMA" id="VPGRWKA"/>
<dbReference type="EnsemblPlants" id="ONIVA06G30270.1">
    <property type="protein sequence ID" value="ONIVA06G30270.1"/>
    <property type="gene ID" value="ONIVA06G30270"/>
</dbReference>
<sequence length="488" mass="53790">MAATGGAAGEKTASSLLLGVRGYTSTLKNASTASCRLSAGHPIEVTLWEASPPALSHFSVHCPDLPSFNGNVLRVPKAIAAAVDDADGQLLLLLRVPIDQLGAPHDNDYLVYHPDPPSPKLDLLPNPPPPTLGDHQLAILSCGDDRYVVAALHVWSEFTSTLRLYRSSCSSGSWTSEEVSVEEPVRDRLCPIPDSAKRQLYHVTTKTITLGGAKGTVGWVDLWRGILLCDVLDEMSPRKLRDMPLPWPAKGNWRMYLNGDVSFCRDIAISQHKDSIKYLEMEIVSPRTVTTTIPTSTSADPTSYLEWVRRSREPQPTRRRSVFHPGSWRITTWSMPIPVTSWDDWRRDCTAESREVHLDTNPSHHYELLHSLMLSNSGDEHREEAQGQGATSSLSLGRLRLCYPALSCIDDDVVYLLGNAAGRGAKTGGMMVAVDVRNKELRGVAKLDPEKNTLYSMRCYLATGISKRLNTTTDTRVGRPEEDAEAAE</sequence>
<dbReference type="HOGENOM" id="CLU_008956_6_0_1"/>
<evidence type="ECO:0000313" key="2">
    <source>
        <dbReference type="EnsemblPlants" id="ONIVA06G30710.1"/>
    </source>
</evidence>
<dbReference type="Gramene" id="ONIVA06G30270.1">
    <property type="protein sequence ID" value="ONIVA06G30270.1"/>
    <property type="gene ID" value="ONIVA06G30270"/>
</dbReference>
<dbReference type="InterPro" id="IPR011676">
    <property type="entry name" value="DUF1618"/>
</dbReference>
<dbReference type="PANTHER" id="PTHR33074:SF18">
    <property type="entry name" value="OS06G0718700 PROTEIN"/>
    <property type="match status" value="1"/>
</dbReference>
<dbReference type="Pfam" id="PF07762">
    <property type="entry name" value="DUF1618"/>
    <property type="match status" value="1"/>
</dbReference>
<proteinExistence type="predicted"/>
<accession>A0A0E0HVN0</accession>
<reference evidence="2" key="2">
    <citation type="submission" date="2018-04" db="EMBL/GenBank/DDBJ databases">
        <title>OnivRS2 (Oryza nivara Reference Sequence Version 2).</title>
        <authorList>
            <person name="Zhang J."/>
            <person name="Kudrna D."/>
            <person name="Lee S."/>
            <person name="Talag J."/>
            <person name="Rajasekar S."/>
            <person name="Welchert J."/>
            <person name="Hsing Y.-I."/>
            <person name="Wing R.A."/>
        </authorList>
    </citation>
    <scope>NUCLEOTIDE SEQUENCE [LARGE SCALE GENOMIC DNA]</scope>
    <source>
        <strain evidence="2">SL10</strain>
    </source>
</reference>
<dbReference type="EnsemblPlants" id="ONIVA06G30710.1">
    <property type="protein sequence ID" value="ONIVA06G30710.1"/>
    <property type="gene ID" value="ONIVA06G30710"/>
</dbReference>
<dbReference type="Gramene" id="ONIVA06G30710.1">
    <property type="protein sequence ID" value="ONIVA06G30710.1"/>
    <property type="gene ID" value="ONIVA06G30710"/>
</dbReference>
<organism evidence="2">
    <name type="scientific">Oryza nivara</name>
    <name type="common">Indian wild rice</name>
    <name type="synonym">Oryza sativa f. spontanea</name>
    <dbReference type="NCBI Taxonomy" id="4536"/>
    <lineage>
        <taxon>Eukaryota</taxon>
        <taxon>Viridiplantae</taxon>
        <taxon>Streptophyta</taxon>
        <taxon>Embryophyta</taxon>
        <taxon>Tracheophyta</taxon>
        <taxon>Spermatophyta</taxon>
        <taxon>Magnoliopsida</taxon>
        <taxon>Liliopsida</taxon>
        <taxon>Poales</taxon>
        <taxon>Poaceae</taxon>
        <taxon>BOP clade</taxon>
        <taxon>Oryzoideae</taxon>
        <taxon>Oryzeae</taxon>
        <taxon>Oryzinae</taxon>
        <taxon>Oryza</taxon>
    </lineage>
</organism>
<dbReference type="eggNOG" id="ENOG502R1JN">
    <property type="taxonomic scope" value="Eukaryota"/>
</dbReference>
<dbReference type="Proteomes" id="UP000006591">
    <property type="component" value="Chromosome 6"/>
</dbReference>